<feature type="transmembrane region" description="Helical" evidence="6">
    <location>
        <begin position="78"/>
        <end position="99"/>
    </location>
</feature>
<gene>
    <name evidence="7" type="primary">yufP</name>
    <name evidence="7" type="ORF">CQU01_07270</name>
</gene>
<evidence type="ECO:0000313" key="8">
    <source>
        <dbReference type="Proteomes" id="UP000321491"/>
    </source>
</evidence>
<reference evidence="7 8" key="1">
    <citation type="submission" date="2019-07" db="EMBL/GenBank/DDBJ databases">
        <title>Whole genome shotgun sequence of Cerasibacillus quisquiliarum NBRC 102429.</title>
        <authorList>
            <person name="Hosoyama A."/>
            <person name="Uohara A."/>
            <person name="Ohji S."/>
            <person name="Ichikawa N."/>
        </authorList>
    </citation>
    <scope>NUCLEOTIDE SEQUENCE [LARGE SCALE GENOMIC DNA]</scope>
    <source>
        <strain evidence="7 8">NBRC 102429</strain>
    </source>
</reference>
<keyword evidence="4 6" id="KW-1133">Transmembrane helix</keyword>
<evidence type="ECO:0000256" key="1">
    <source>
        <dbReference type="ARBA" id="ARBA00004651"/>
    </source>
</evidence>
<dbReference type="GO" id="GO:0005886">
    <property type="term" value="C:plasma membrane"/>
    <property type="evidence" value="ECO:0007669"/>
    <property type="project" value="UniProtKB-SubCell"/>
</dbReference>
<evidence type="ECO:0000256" key="2">
    <source>
        <dbReference type="ARBA" id="ARBA00022475"/>
    </source>
</evidence>
<dbReference type="EMBL" id="BJXW01000008">
    <property type="protein sequence ID" value="GEN30489.1"/>
    <property type="molecule type" value="Genomic_DNA"/>
</dbReference>
<evidence type="ECO:0000256" key="4">
    <source>
        <dbReference type="ARBA" id="ARBA00022989"/>
    </source>
</evidence>
<accession>A0A511UV64</accession>
<dbReference type="AlphaFoldDB" id="A0A511UV64"/>
<dbReference type="OrthoDB" id="45037at2"/>
<proteinExistence type="predicted"/>
<keyword evidence="3 6" id="KW-0812">Transmembrane</keyword>
<dbReference type="Proteomes" id="UP000321491">
    <property type="component" value="Unassembled WGS sequence"/>
</dbReference>
<feature type="transmembrane region" description="Helical" evidence="6">
    <location>
        <begin position="274"/>
        <end position="299"/>
    </location>
</feature>
<keyword evidence="8" id="KW-1185">Reference proteome</keyword>
<feature type="transmembrane region" description="Helical" evidence="6">
    <location>
        <begin position="191"/>
        <end position="209"/>
    </location>
</feature>
<evidence type="ECO:0000313" key="7">
    <source>
        <dbReference type="EMBL" id="GEN30489.1"/>
    </source>
</evidence>
<name>A0A511UV64_9BACI</name>
<feature type="transmembrane region" description="Helical" evidence="6">
    <location>
        <begin position="9"/>
        <end position="30"/>
    </location>
</feature>
<evidence type="ECO:0000256" key="3">
    <source>
        <dbReference type="ARBA" id="ARBA00022692"/>
    </source>
</evidence>
<evidence type="ECO:0000256" key="6">
    <source>
        <dbReference type="SAM" id="Phobius"/>
    </source>
</evidence>
<feature type="transmembrane region" description="Helical" evidence="6">
    <location>
        <begin position="105"/>
        <end position="126"/>
    </location>
</feature>
<feature type="transmembrane region" description="Helical" evidence="6">
    <location>
        <begin position="319"/>
        <end position="341"/>
    </location>
</feature>
<dbReference type="RefSeq" id="WP_146935797.1">
    <property type="nucleotide sequence ID" value="NZ_BJXW01000008.1"/>
</dbReference>
<evidence type="ECO:0000256" key="5">
    <source>
        <dbReference type="ARBA" id="ARBA00023136"/>
    </source>
</evidence>
<dbReference type="GO" id="GO:0022857">
    <property type="term" value="F:transmembrane transporter activity"/>
    <property type="evidence" value="ECO:0007669"/>
    <property type="project" value="InterPro"/>
</dbReference>
<keyword evidence="5 6" id="KW-0472">Membrane</keyword>
<feature type="transmembrane region" description="Helical" evidence="6">
    <location>
        <begin position="239"/>
        <end position="262"/>
    </location>
</feature>
<dbReference type="InterPro" id="IPR001851">
    <property type="entry name" value="ABC_transp_permease"/>
</dbReference>
<dbReference type="PANTHER" id="PTHR47089:SF1">
    <property type="entry name" value="GUANOSINE ABC TRANSPORTER PERMEASE PROTEIN NUPP"/>
    <property type="match status" value="1"/>
</dbReference>
<protein>
    <submittedName>
        <fullName evidence="7">Putative ABC transporter permease protein YufP</fullName>
    </submittedName>
</protein>
<comment type="subcellular location">
    <subcellularLocation>
        <location evidence="1">Cell membrane</location>
        <topology evidence="1">Multi-pass membrane protein</topology>
    </subcellularLocation>
</comment>
<organism evidence="7 8">
    <name type="scientific">Cerasibacillus quisquiliarum</name>
    <dbReference type="NCBI Taxonomy" id="227865"/>
    <lineage>
        <taxon>Bacteria</taxon>
        <taxon>Bacillati</taxon>
        <taxon>Bacillota</taxon>
        <taxon>Bacilli</taxon>
        <taxon>Bacillales</taxon>
        <taxon>Bacillaceae</taxon>
        <taxon>Cerasibacillus</taxon>
    </lineage>
</organism>
<keyword evidence="2" id="KW-1003">Cell membrane</keyword>
<dbReference type="Pfam" id="PF02653">
    <property type="entry name" value="BPD_transp_2"/>
    <property type="match status" value="1"/>
</dbReference>
<dbReference type="PANTHER" id="PTHR47089">
    <property type="entry name" value="ABC TRANSPORTER, PERMEASE PROTEIN"/>
    <property type="match status" value="1"/>
</dbReference>
<comment type="caution">
    <text evidence="7">The sequence shown here is derived from an EMBL/GenBank/DDBJ whole genome shotgun (WGS) entry which is preliminary data.</text>
</comment>
<dbReference type="CDD" id="cd06580">
    <property type="entry name" value="TM_PBP1_transp_TpRbsC_like"/>
    <property type="match status" value="1"/>
</dbReference>
<sequence>MTTNHKRSAILIPIISVLLGIIAGAIIMLVSGYNPITGYSALFRGAFGDAYAIGETIRRTTPYILSGLAVAFAFRASLFNIGAEGQVIVGWLTAVWIGISVDAPMIIHLPLAILGAAIAGAIWGFIPGLLKAKLGVHEVIVTIMMNYIALFSTNEIIRNVLTDHKTTTESIKDSASMSSEWLSSMTYYSRLHYGILLALFVAVIIWFIIERTTLGFEIKAVGFNPHASRYAGMNVSKNIILAMVISGALGGLAGAMEGLGTYGNISVMSGFSNIGFDGIAVALLGANTPLGVILAALLFGSLKEGANEMPTGAGVPTELVDIIIALIIFFVASSYIIRWALLRYQGRKAK</sequence>